<feature type="region of interest" description="Disordered" evidence="3">
    <location>
        <begin position="1"/>
        <end position="118"/>
    </location>
</feature>
<keyword evidence="1 2" id="KW-0175">Coiled coil</keyword>
<organism evidence="5 6">
    <name type="scientific">Podargus strigoides</name>
    <name type="common">Tawny frogmouth</name>
    <name type="synonym">Caprimulgus strigoides</name>
    <dbReference type="NCBI Taxonomy" id="8905"/>
    <lineage>
        <taxon>Eukaryota</taxon>
        <taxon>Metazoa</taxon>
        <taxon>Chordata</taxon>
        <taxon>Craniata</taxon>
        <taxon>Vertebrata</taxon>
        <taxon>Euteleostomi</taxon>
        <taxon>Archelosauria</taxon>
        <taxon>Archosauria</taxon>
        <taxon>Dinosauria</taxon>
        <taxon>Saurischia</taxon>
        <taxon>Theropoda</taxon>
        <taxon>Coelurosauria</taxon>
        <taxon>Aves</taxon>
        <taxon>Neognathae</taxon>
        <taxon>Neoaves</taxon>
        <taxon>Strisores</taxon>
        <taxon>Caprimulgiformes</taxon>
        <taxon>Podargidae</taxon>
        <taxon>Podargus</taxon>
    </lineage>
</organism>
<proteinExistence type="predicted"/>
<feature type="coiled-coil region" evidence="2">
    <location>
        <begin position="186"/>
        <end position="224"/>
    </location>
</feature>
<evidence type="ECO:0000256" key="1">
    <source>
        <dbReference type="ARBA" id="ARBA00023054"/>
    </source>
</evidence>
<feature type="non-terminal residue" evidence="5">
    <location>
        <position position="1"/>
    </location>
</feature>
<feature type="region of interest" description="Disordered" evidence="3">
    <location>
        <begin position="150"/>
        <end position="183"/>
    </location>
</feature>
<dbReference type="EMBL" id="VZTK01019094">
    <property type="protein sequence ID" value="NXX18352.1"/>
    <property type="molecule type" value="Genomic_DNA"/>
</dbReference>
<evidence type="ECO:0000256" key="2">
    <source>
        <dbReference type="SAM" id="Coils"/>
    </source>
</evidence>
<evidence type="ECO:0000313" key="6">
    <source>
        <dbReference type="Proteomes" id="UP000584326"/>
    </source>
</evidence>
<feature type="non-terminal residue" evidence="5">
    <location>
        <position position="249"/>
    </location>
</feature>
<keyword evidence="4" id="KW-0812">Transmembrane</keyword>
<evidence type="ECO:0000256" key="4">
    <source>
        <dbReference type="SAM" id="Phobius"/>
    </source>
</evidence>
<dbReference type="GO" id="GO:0016020">
    <property type="term" value="C:membrane"/>
    <property type="evidence" value="ECO:0007669"/>
    <property type="project" value="TreeGrafter"/>
</dbReference>
<name>A0A7L4H1A2_PODST</name>
<evidence type="ECO:0000313" key="5">
    <source>
        <dbReference type="EMBL" id="NXX18352.1"/>
    </source>
</evidence>
<feature type="transmembrane region" description="Helical" evidence="4">
    <location>
        <begin position="119"/>
        <end position="140"/>
    </location>
</feature>
<reference evidence="5 6" key="1">
    <citation type="submission" date="2020-02" db="EMBL/GenBank/DDBJ databases">
        <title>Bird 10,000 Genomes (B10K) Project - Family phase.</title>
        <authorList>
            <person name="Zhang G."/>
        </authorList>
    </citation>
    <scope>NUCLEOTIDE SEQUENCE [LARGE SCALE GENOMIC DNA]</scope>
    <source>
        <strain evidence="5">B10K-DU-001-40</strain>
        <tissue evidence="5">Muscle</tissue>
    </source>
</reference>
<dbReference type="InterPro" id="IPR051990">
    <property type="entry name" value="CCPG1/PBIP1"/>
</dbReference>
<feature type="compositionally biased region" description="Pro residues" evidence="3">
    <location>
        <begin position="97"/>
        <end position="106"/>
    </location>
</feature>
<keyword evidence="6" id="KW-1185">Reference proteome</keyword>
<dbReference type="PANTHER" id="PTHR28638">
    <property type="entry name" value="CELL CYCLE PROGRESSION PROTEIN 1"/>
    <property type="match status" value="1"/>
</dbReference>
<protein>
    <submittedName>
        <fullName evidence="5">PBIP1 protein</fullName>
    </submittedName>
</protein>
<accession>A0A7L4H1A2</accession>
<dbReference type="OrthoDB" id="8947092at2759"/>
<keyword evidence="4" id="KW-0472">Membrane</keyword>
<dbReference type="Proteomes" id="UP000584326">
    <property type="component" value="Unassembled WGS sequence"/>
</dbReference>
<comment type="caution">
    <text evidence="5">The sequence shown here is derived from an EMBL/GenBank/DDBJ whole genome shotgun (WGS) entry which is preliminary data.</text>
</comment>
<dbReference type="PANTHER" id="PTHR28638:SF1">
    <property type="entry name" value="PRE-B-CELL LEUKEMIA TRANSCRIPTION FACTOR-INTERACTING PROTEIN 1"/>
    <property type="match status" value="1"/>
</dbReference>
<gene>
    <name evidence="5" type="primary">Pbxip1</name>
    <name evidence="5" type="ORF">PODSTR_R15502</name>
</gene>
<dbReference type="AlphaFoldDB" id="A0A7L4H1A2"/>
<sequence length="249" mass="25874">SPAVTANGAAAFPGQTRHRCPQDPEQHLEPEAVAVPTPGGPAEPGVTEGGEPEEPDAETVLGPCPDTPIAGPPTEESCTSSDNDVEGLRRRQGHQPCPTPPRPAPAPHRRTADGGAEDGLGVSTYLLGALALVAVALLIVTNPVESAVSRDAVAGEQEPPPPADGNDSQQDPRVSDPGDPQSLTSVTLLLDKLAKENQEIRLMQAELQAHKEELQALLRKSEGEAVAAGAQQQSLAAENARLRAALERD</sequence>
<evidence type="ECO:0000256" key="3">
    <source>
        <dbReference type="SAM" id="MobiDB-lite"/>
    </source>
</evidence>
<feature type="compositionally biased region" description="Basic and acidic residues" evidence="3">
    <location>
        <begin position="20"/>
        <end position="30"/>
    </location>
</feature>
<keyword evidence="4" id="KW-1133">Transmembrane helix</keyword>